<feature type="domain" description="C2H2-type" evidence="13">
    <location>
        <begin position="525"/>
        <end position="552"/>
    </location>
</feature>
<feature type="compositionally biased region" description="Polar residues" evidence="12">
    <location>
        <begin position="473"/>
        <end position="488"/>
    </location>
</feature>
<dbReference type="Proteomes" id="UP001244011">
    <property type="component" value="Unassembled WGS sequence"/>
</dbReference>
<dbReference type="PANTHER" id="PTHR24388:SF54">
    <property type="entry name" value="PROTEIN ESCARGOT"/>
    <property type="match status" value="1"/>
</dbReference>
<evidence type="ECO:0000313" key="15">
    <source>
        <dbReference type="Proteomes" id="UP001244011"/>
    </source>
</evidence>
<evidence type="ECO:0000256" key="8">
    <source>
        <dbReference type="ARBA" id="ARBA00023015"/>
    </source>
</evidence>
<proteinExistence type="predicted"/>
<name>A0AAJ0CBV8_9PEZI</name>
<feature type="compositionally biased region" description="Low complexity" evidence="12">
    <location>
        <begin position="1"/>
        <end position="12"/>
    </location>
</feature>
<dbReference type="FunFam" id="3.30.160.60:FF:000146">
    <property type="entry name" value="C2H2 type zinc finger protein"/>
    <property type="match status" value="1"/>
</dbReference>
<dbReference type="PANTHER" id="PTHR24388">
    <property type="entry name" value="ZINC FINGER PROTEIN"/>
    <property type="match status" value="1"/>
</dbReference>
<keyword evidence="3" id="KW-0963">Cytoplasm</keyword>
<dbReference type="GO" id="GO:0000981">
    <property type="term" value="F:DNA-binding transcription factor activity, RNA polymerase II-specific"/>
    <property type="evidence" value="ECO:0007669"/>
    <property type="project" value="TreeGrafter"/>
</dbReference>
<feature type="compositionally biased region" description="Polar residues" evidence="12">
    <location>
        <begin position="82"/>
        <end position="91"/>
    </location>
</feature>
<dbReference type="FunFam" id="3.30.160.60:FF:000239">
    <property type="entry name" value="C2H2 type zinc finger protein"/>
    <property type="match status" value="1"/>
</dbReference>
<feature type="region of interest" description="Disordered" evidence="12">
    <location>
        <begin position="340"/>
        <end position="489"/>
    </location>
</feature>
<evidence type="ECO:0000256" key="7">
    <source>
        <dbReference type="ARBA" id="ARBA00022833"/>
    </source>
</evidence>
<dbReference type="GO" id="GO:0000978">
    <property type="term" value="F:RNA polymerase II cis-regulatory region sequence-specific DNA binding"/>
    <property type="evidence" value="ECO:0007669"/>
    <property type="project" value="TreeGrafter"/>
</dbReference>
<feature type="domain" description="C2H2-type" evidence="13">
    <location>
        <begin position="553"/>
        <end position="580"/>
    </location>
</feature>
<feature type="region of interest" description="Disordered" evidence="12">
    <location>
        <begin position="238"/>
        <end position="285"/>
    </location>
</feature>
<feature type="compositionally biased region" description="Polar residues" evidence="12">
    <location>
        <begin position="251"/>
        <end position="285"/>
    </location>
</feature>
<reference evidence="14" key="1">
    <citation type="submission" date="2023-06" db="EMBL/GenBank/DDBJ databases">
        <title>Genome-scale phylogeny and comparative genomics of the fungal order Sordariales.</title>
        <authorList>
            <consortium name="Lawrence Berkeley National Laboratory"/>
            <person name="Hensen N."/>
            <person name="Bonometti L."/>
            <person name="Westerberg I."/>
            <person name="Brannstrom I.O."/>
            <person name="Guillou S."/>
            <person name="Cros-Aarteil S."/>
            <person name="Calhoun S."/>
            <person name="Haridas S."/>
            <person name="Kuo A."/>
            <person name="Mondo S."/>
            <person name="Pangilinan J."/>
            <person name="Riley R."/>
            <person name="Labutti K."/>
            <person name="Andreopoulos B."/>
            <person name="Lipzen A."/>
            <person name="Chen C."/>
            <person name="Yanf M."/>
            <person name="Daum C."/>
            <person name="Ng V."/>
            <person name="Clum A."/>
            <person name="Steindorff A."/>
            <person name="Ohm R."/>
            <person name="Martin F."/>
            <person name="Silar P."/>
            <person name="Natvig D."/>
            <person name="Lalanne C."/>
            <person name="Gautier V."/>
            <person name="Ament-Velasquez S.L."/>
            <person name="Kruys A."/>
            <person name="Hutchinson M.I."/>
            <person name="Powell A.J."/>
            <person name="Barry K."/>
            <person name="Miller A.N."/>
            <person name="Grigoriev I.V."/>
            <person name="Debuchy R."/>
            <person name="Gladieux P."/>
            <person name="Thoren M.H."/>
            <person name="Johannesson H."/>
        </authorList>
    </citation>
    <scope>NUCLEOTIDE SEQUENCE</scope>
    <source>
        <strain evidence="14">8032-3</strain>
    </source>
</reference>
<evidence type="ECO:0000256" key="11">
    <source>
        <dbReference type="PROSITE-ProRule" id="PRU00042"/>
    </source>
</evidence>
<feature type="region of interest" description="Disordered" evidence="12">
    <location>
        <begin position="299"/>
        <end position="326"/>
    </location>
</feature>
<evidence type="ECO:0000313" key="14">
    <source>
        <dbReference type="EMBL" id="KAK1771411.1"/>
    </source>
</evidence>
<dbReference type="InterPro" id="IPR036236">
    <property type="entry name" value="Znf_C2H2_sf"/>
</dbReference>
<evidence type="ECO:0000256" key="5">
    <source>
        <dbReference type="ARBA" id="ARBA00022737"/>
    </source>
</evidence>
<dbReference type="InterPro" id="IPR050527">
    <property type="entry name" value="Snail/Krueppel_Znf"/>
</dbReference>
<evidence type="ECO:0000256" key="1">
    <source>
        <dbReference type="ARBA" id="ARBA00004123"/>
    </source>
</evidence>
<feature type="compositionally biased region" description="Low complexity" evidence="12">
    <location>
        <begin position="372"/>
        <end position="381"/>
    </location>
</feature>
<keyword evidence="15" id="KW-1185">Reference proteome</keyword>
<dbReference type="PROSITE" id="PS50157">
    <property type="entry name" value="ZINC_FINGER_C2H2_2"/>
    <property type="match status" value="2"/>
</dbReference>
<organism evidence="14 15">
    <name type="scientific">Phialemonium atrogriseum</name>
    <dbReference type="NCBI Taxonomy" id="1093897"/>
    <lineage>
        <taxon>Eukaryota</taxon>
        <taxon>Fungi</taxon>
        <taxon>Dikarya</taxon>
        <taxon>Ascomycota</taxon>
        <taxon>Pezizomycotina</taxon>
        <taxon>Sordariomycetes</taxon>
        <taxon>Sordariomycetidae</taxon>
        <taxon>Cephalothecales</taxon>
        <taxon>Cephalothecaceae</taxon>
        <taxon>Phialemonium</taxon>
    </lineage>
</organism>
<dbReference type="RefSeq" id="XP_060287624.1">
    <property type="nucleotide sequence ID" value="XM_060425800.1"/>
</dbReference>
<keyword evidence="10" id="KW-0539">Nucleus</keyword>
<feature type="compositionally biased region" description="Gly residues" evidence="12">
    <location>
        <begin position="725"/>
        <end position="742"/>
    </location>
</feature>
<evidence type="ECO:0000256" key="3">
    <source>
        <dbReference type="ARBA" id="ARBA00022490"/>
    </source>
</evidence>
<dbReference type="EMBL" id="MU838998">
    <property type="protein sequence ID" value="KAK1771411.1"/>
    <property type="molecule type" value="Genomic_DNA"/>
</dbReference>
<dbReference type="AlphaFoldDB" id="A0AAJ0CBV8"/>
<dbReference type="FunFam" id="3.30.160.60:FF:000181">
    <property type="entry name" value="C2H2 type zinc finger protein"/>
    <property type="match status" value="1"/>
</dbReference>
<comment type="subcellular location">
    <subcellularLocation>
        <location evidence="2">Cytoplasm</location>
    </subcellularLocation>
    <subcellularLocation>
        <location evidence="1">Nucleus</location>
    </subcellularLocation>
</comment>
<dbReference type="InterPro" id="IPR013087">
    <property type="entry name" value="Znf_C2H2_type"/>
</dbReference>
<evidence type="ECO:0000259" key="13">
    <source>
        <dbReference type="PROSITE" id="PS50157"/>
    </source>
</evidence>
<keyword evidence="8" id="KW-0805">Transcription regulation</keyword>
<feature type="compositionally biased region" description="Polar residues" evidence="12">
    <location>
        <begin position="62"/>
        <end position="72"/>
    </location>
</feature>
<feature type="compositionally biased region" description="Polar residues" evidence="12">
    <location>
        <begin position="161"/>
        <end position="179"/>
    </location>
</feature>
<dbReference type="GO" id="GO:0005634">
    <property type="term" value="C:nucleus"/>
    <property type="evidence" value="ECO:0007669"/>
    <property type="project" value="UniProtKB-SubCell"/>
</dbReference>
<feature type="region of interest" description="Disordered" evidence="12">
    <location>
        <begin position="698"/>
        <end position="742"/>
    </location>
</feature>
<evidence type="ECO:0000256" key="4">
    <source>
        <dbReference type="ARBA" id="ARBA00022723"/>
    </source>
</evidence>
<dbReference type="GeneID" id="85308987"/>
<dbReference type="GO" id="GO:0008270">
    <property type="term" value="F:zinc ion binding"/>
    <property type="evidence" value="ECO:0007669"/>
    <property type="project" value="UniProtKB-KW"/>
</dbReference>
<feature type="compositionally biased region" description="Low complexity" evidence="12">
    <location>
        <begin position="459"/>
        <end position="469"/>
    </location>
</feature>
<evidence type="ECO:0000256" key="9">
    <source>
        <dbReference type="ARBA" id="ARBA00023163"/>
    </source>
</evidence>
<keyword evidence="9" id="KW-0804">Transcription</keyword>
<dbReference type="Gene3D" id="3.30.160.60">
    <property type="entry name" value="Classic Zinc Finger"/>
    <property type="match status" value="3"/>
</dbReference>
<feature type="region of interest" description="Disordered" evidence="12">
    <location>
        <begin position="1"/>
        <end position="127"/>
    </location>
</feature>
<feature type="compositionally biased region" description="Polar residues" evidence="12">
    <location>
        <begin position="438"/>
        <end position="449"/>
    </location>
</feature>
<keyword evidence="7" id="KW-0862">Zinc</keyword>
<dbReference type="GO" id="GO:0045944">
    <property type="term" value="P:positive regulation of transcription by RNA polymerase II"/>
    <property type="evidence" value="ECO:0007669"/>
    <property type="project" value="UniProtKB-ARBA"/>
</dbReference>
<dbReference type="Pfam" id="PF00096">
    <property type="entry name" value="zf-C2H2"/>
    <property type="match status" value="2"/>
</dbReference>
<dbReference type="SUPFAM" id="SSF57667">
    <property type="entry name" value="beta-beta-alpha zinc fingers"/>
    <property type="match status" value="1"/>
</dbReference>
<keyword evidence="4" id="KW-0479">Metal-binding</keyword>
<feature type="region of interest" description="Disordered" evidence="12">
    <location>
        <begin position="155"/>
        <end position="222"/>
    </location>
</feature>
<evidence type="ECO:0000256" key="6">
    <source>
        <dbReference type="ARBA" id="ARBA00022771"/>
    </source>
</evidence>
<gene>
    <name evidence="14" type="ORF">QBC33DRAFT_510932</name>
</gene>
<dbReference type="GO" id="GO:0005737">
    <property type="term" value="C:cytoplasm"/>
    <property type="evidence" value="ECO:0007669"/>
    <property type="project" value="UniProtKB-SubCell"/>
</dbReference>
<keyword evidence="6 11" id="KW-0863">Zinc-finger</keyword>
<dbReference type="GO" id="GO:0071277">
    <property type="term" value="P:cellular response to calcium ion"/>
    <property type="evidence" value="ECO:0007669"/>
    <property type="project" value="UniProtKB-ARBA"/>
</dbReference>
<evidence type="ECO:0000256" key="10">
    <source>
        <dbReference type="ARBA" id="ARBA00023242"/>
    </source>
</evidence>
<evidence type="ECO:0000256" key="2">
    <source>
        <dbReference type="ARBA" id="ARBA00004496"/>
    </source>
</evidence>
<sequence>MDQQQSQGRGRSPSVHSTGGGQSQHQPHIKNRHSPSPAGFPNPTGATSPSIGLGLGLEGSAQFGSQPDYSTYDSNNNDSNNFLNPQQQPAFSQGGLADPAPSFNLDQGFTQQLKSDDSAFNPQAQGSYSQSLLAPSFGDADFTIFPSTAGEQFGAPLFFGDNQQLGTPDNNMMASSQPHSPTPPHLLNPDPHQPSSANHSPVFNQHQFSSPPGGHSHSRNVSLGPEAALLPHQVDWSQNQSQFQGHRRSPSEYSDVSSVAPSPHLVSSDTFDPVDQNHSPMQQPQDIGVYNELHGISSFSISDHGTHSPNHHIGRSPSHSPAISPRILPQQLPDMSQQNPYLLQSQDGGFGPPAPYVIQPGEAFPTLGGPEMQAPMQAPPAINIDFAPPATRSGFDQFDQSKSLDADSLTPPERGRPRSRPRAVTDPYNSGGALLTHRTPSASGSLSPNAGSDARSDSSRSLSPLDRSGAGSIATSPSRRRQSTSAVPNNVIALRLADPEYNGPGSQGDSVAGGPKRVQKHPATFQCTLCPKRFTRAYNLRSHFRTHTDERPFVCTVCGKAFARQHDRKRHEGLHSGEKKFVCKGDLKTGGNWGCGRRFARADALGRHFRSEAGRICIKPLLDEEANERLRVWNEQRMQEAAAQGMAMQAPGMMMPGMDPNAGGAYPIDAGGNYVLPQALLEQYPVLATMSWSAADMSGGGSGMEDEMSGRSSFDASDYDEGDDGGYVSGPGAGFGQGGMTEGFGEMGYASDYGGR</sequence>
<evidence type="ECO:0000256" key="12">
    <source>
        <dbReference type="SAM" id="MobiDB-lite"/>
    </source>
</evidence>
<keyword evidence="5" id="KW-0677">Repeat</keyword>
<feature type="region of interest" description="Disordered" evidence="12">
    <location>
        <begin position="498"/>
        <end position="517"/>
    </location>
</feature>
<feature type="compositionally biased region" description="Polar residues" evidence="12">
    <location>
        <begin position="104"/>
        <end position="127"/>
    </location>
</feature>
<accession>A0AAJ0CBV8</accession>
<protein>
    <recommendedName>
        <fullName evidence="13">C2H2-type domain-containing protein</fullName>
    </recommendedName>
</protein>
<feature type="compositionally biased region" description="Polar residues" evidence="12">
    <location>
        <begin position="193"/>
        <end position="210"/>
    </location>
</feature>
<comment type="caution">
    <text evidence="14">The sequence shown here is derived from an EMBL/GenBank/DDBJ whole genome shotgun (WGS) entry which is preliminary data.</text>
</comment>
<dbReference type="PROSITE" id="PS00028">
    <property type="entry name" value="ZINC_FINGER_C2H2_1"/>
    <property type="match status" value="2"/>
</dbReference>
<dbReference type="SMART" id="SM00355">
    <property type="entry name" value="ZnF_C2H2"/>
    <property type="match status" value="2"/>
</dbReference>